<keyword evidence="2" id="KW-1185">Reference proteome</keyword>
<dbReference type="STRING" id="455432.AWN90_41900"/>
<dbReference type="InterPro" id="IPR057972">
    <property type="entry name" value="Terminase_7"/>
</dbReference>
<dbReference type="AlphaFoldDB" id="A0A164K625"/>
<organism evidence="1 2">
    <name type="scientific">Nocardia terpenica</name>
    <dbReference type="NCBI Taxonomy" id="455432"/>
    <lineage>
        <taxon>Bacteria</taxon>
        <taxon>Bacillati</taxon>
        <taxon>Actinomycetota</taxon>
        <taxon>Actinomycetes</taxon>
        <taxon>Mycobacteriales</taxon>
        <taxon>Nocardiaceae</taxon>
        <taxon>Nocardia</taxon>
    </lineage>
</organism>
<name>A0A164K625_9NOCA</name>
<reference evidence="1 2" key="1">
    <citation type="submission" date="2016-04" db="EMBL/GenBank/DDBJ databases">
        <authorList>
            <person name="Evans L.H."/>
            <person name="Alamgir A."/>
            <person name="Owens N."/>
            <person name="Weber N.D."/>
            <person name="Virtaneva K."/>
            <person name="Barbian K."/>
            <person name="Babar A."/>
            <person name="Rosenke K."/>
        </authorList>
    </citation>
    <scope>NUCLEOTIDE SEQUENCE [LARGE SCALE GENOMIC DNA]</scope>
    <source>
        <strain evidence="1 2">IFM 0406</strain>
    </source>
</reference>
<sequence length="133" mass="14561">MIAGDGWTELPDEPFDGSVPPIPEWIDVGSRGRAIYEQLARLPQARTYGAGTWLTLHMTLPLIERYLSRPGSENFKAIVATLGSALSLTELDMQRARIRVKPVEDEAEVTASPGEKVVPMAAARRARLMNSAS</sequence>
<dbReference type="Pfam" id="PF25673">
    <property type="entry name" value="Terminase_7"/>
    <property type="match status" value="1"/>
</dbReference>
<dbReference type="EMBL" id="LWGR01000013">
    <property type="protein sequence ID" value="KZM71073.1"/>
    <property type="molecule type" value="Genomic_DNA"/>
</dbReference>
<comment type="caution">
    <text evidence="1">The sequence shown here is derived from an EMBL/GenBank/DDBJ whole genome shotgun (WGS) entry which is preliminary data.</text>
</comment>
<proteinExistence type="predicted"/>
<evidence type="ECO:0000313" key="2">
    <source>
        <dbReference type="Proteomes" id="UP000076512"/>
    </source>
</evidence>
<evidence type="ECO:0000313" key="1">
    <source>
        <dbReference type="EMBL" id="KZM71073.1"/>
    </source>
</evidence>
<dbReference type="Proteomes" id="UP000076512">
    <property type="component" value="Unassembled WGS sequence"/>
</dbReference>
<gene>
    <name evidence="1" type="ORF">AWN90_41900</name>
</gene>
<accession>A0A164K625</accession>
<protein>
    <submittedName>
        <fullName evidence="1">Uncharacterized protein</fullName>
    </submittedName>
</protein>